<protein>
    <submittedName>
        <fullName evidence="4">Glycoside hydrolase family 95 protein</fullName>
    </submittedName>
</protein>
<evidence type="ECO:0000259" key="1">
    <source>
        <dbReference type="Pfam" id="PF14498"/>
    </source>
</evidence>
<dbReference type="GO" id="GO:0016787">
    <property type="term" value="F:hydrolase activity"/>
    <property type="evidence" value="ECO:0007669"/>
    <property type="project" value="UniProtKB-KW"/>
</dbReference>
<dbReference type="Pfam" id="PF21307">
    <property type="entry name" value="Glyco_hydro_95_C"/>
    <property type="match status" value="1"/>
</dbReference>
<evidence type="ECO:0000313" key="4">
    <source>
        <dbReference type="EMBL" id="MBM2614494.1"/>
    </source>
</evidence>
<accession>A0ABS2A5B9</accession>
<evidence type="ECO:0000259" key="3">
    <source>
        <dbReference type="Pfam" id="PF22124"/>
    </source>
</evidence>
<gene>
    <name evidence="4" type="ORF">JIG36_02845</name>
</gene>
<dbReference type="InterPro" id="IPR012341">
    <property type="entry name" value="6hp_glycosidase-like_sf"/>
</dbReference>
<feature type="domain" description="Alpha fucosidase A-like C-terminal" evidence="2">
    <location>
        <begin position="649"/>
        <end position="709"/>
    </location>
</feature>
<dbReference type="InterPro" id="IPR054363">
    <property type="entry name" value="GH95_cat"/>
</dbReference>
<dbReference type="PIRSF" id="PIRSF007663">
    <property type="entry name" value="UCP007663"/>
    <property type="match status" value="1"/>
</dbReference>
<dbReference type="Pfam" id="PF22124">
    <property type="entry name" value="Glyco_hydro_95_cat"/>
    <property type="match status" value="1"/>
</dbReference>
<dbReference type="Pfam" id="PF14498">
    <property type="entry name" value="Glyco_hyd_65N_2"/>
    <property type="match status" value="1"/>
</dbReference>
<dbReference type="Gene3D" id="2.70.98.50">
    <property type="entry name" value="putative glycoside hydrolase family protein from bacillus halodurans"/>
    <property type="match status" value="1"/>
</dbReference>
<dbReference type="InterPro" id="IPR027414">
    <property type="entry name" value="GH95_N_dom"/>
</dbReference>
<dbReference type="Proteomes" id="UP000632138">
    <property type="component" value="Unassembled WGS sequence"/>
</dbReference>
<evidence type="ECO:0000313" key="5">
    <source>
        <dbReference type="Proteomes" id="UP000632138"/>
    </source>
</evidence>
<sequence length="729" mass="78932">MAEMMADASTTLRYRTPAATWTDALPLGNGRLGAMCFGGIDEDRFQLNENTCWTGTPSGKSVVEGGPALIAQARAALDNGDVRTAEEALRRLQGGNSQAYQPLADLWITQETTEPPTVYQRHLDMRSAVASHTYGGPGGRVSQEAWIGPRALVIRRRMQKPTPLRVRLTSPHTGAELDEDGRRLTVRMPGGGVTAMVGLRVCGEEGDVVVVVAAVTDFVDPLTAPHGDLEELRRTLRGRLDDVEAALGRDGGYSALRAAHEREHLRLFSRAGVRLGPPEAVSRLDTADRLRAHADGEDDPALAALQFQYGRYLLIAASRPGSLPAGLQGLWNEHLRPPWNANYTTNINLEMNYWPALVTNLAECHIPLLDWLNHASVRGREAARDLYGLGGWTLHHNSDAWGFALPAGEGADEVRWSFWPLAGAWLARHAAEHQAFTGDDSWRPLLGGAADFCLDWLVEMPDGTLGTSPSTSPENEFVAPDGRPAAASVSTTGDLALIRDLLTSVAAENPRARAALRRLPAERIGADGRLAEWSTDVTDAEPEHRHTSHLIGVFPGCSVTPDTTPELAAAARRSLDARGLESTGWSLAWRIALRARLRDPEGAYAAVHRFLHPAGERAGVYLNLFCAHPPFQIDGNFGFTAGIAEMLLQSHHDEIHLLPCLPAEWAEGAFAGLRARGGVTVDAAWAGGEPRDVRLRSDTEQKTTVRFGDRRVDVALPAGELVAVDLGLS</sequence>
<organism evidence="4 5">
    <name type="scientific">Paractinoplanes ovalisporus</name>
    <dbReference type="NCBI Taxonomy" id="2810368"/>
    <lineage>
        <taxon>Bacteria</taxon>
        <taxon>Bacillati</taxon>
        <taxon>Actinomycetota</taxon>
        <taxon>Actinomycetes</taxon>
        <taxon>Micromonosporales</taxon>
        <taxon>Micromonosporaceae</taxon>
        <taxon>Paractinoplanes</taxon>
    </lineage>
</organism>
<feature type="domain" description="Glycosyl hydrolase family 95 catalytic" evidence="3">
    <location>
        <begin position="252"/>
        <end position="647"/>
    </location>
</feature>
<keyword evidence="4" id="KW-0378">Hydrolase</keyword>
<dbReference type="InterPro" id="IPR049053">
    <property type="entry name" value="AFCA-like_C"/>
</dbReference>
<dbReference type="SUPFAM" id="SSF48208">
    <property type="entry name" value="Six-hairpin glycosidases"/>
    <property type="match status" value="1"/>
</dbReference>
<feature type="domain" description="Glycosyl hydrolase family 95 N-terminal" evidence="1">
    <location>
        <begin position="12"/>
        <end position="187"/>
    </location>
</feature>
<dbReference type="Gene3D" id="1.50.10.10">
    <property type="match status" value="1"/>
</dbReference>
<dbReference type="InterPro" id="IPR008928">
    <property type="entry name" value="6-hairpin_glycosidase_sf"/>
</dbReference>
<reference evidence="4 5" key="1">
    <citation type="submission" date="2021-01" db="EMBL/GenBank/DDBJ databases">
        <title>Actinoplanes sp. nov. LDG1-06 isolated from lichen.</title>
        <authorList>
            <person name="Saeng-In P."/>
            <person name="Phongsopitanun W."/>
            <person name="Kanchanasin P."/>
            <person name="Yuki M."/>
            <person name="Kudo T."/>
            <person name="Ohkuma M."/>
            <person name="Tanasupawat S."/>
        </authorList>
    </citation>
    <scope>NUCLEOTIDE SEQUENCE [LARGE SCALE GENOMIC DNA]</scope>
    <source>
        <strain evidence="4 5">LDG1-06</strain>
    </source>
</reference>
<proteinExistence type="predicted"/>
<dbReference type="EMBL" id="JAENHP010000001">
    <property type="protein sequence ID" value="MBM2614494.1"/>
    <property type="molecule type" value="Genomic_DNA"/>
</dbReference>
<name>A0ABS2A5B9_9ACTN</name>
<comment type="caution">
    <text evidence="4">The sequence shown here is derived from an EMBL/GenBank/DDBJ whole genome shotgun (WGS) entry which is preliminary data.</text>
</comment>
<keyword evidence="5" id="KW-1185">Reference proteome</keyword>
<dbReference type="PANTHER" id="PTHR31084">
    <property type="entry name" value="ALPHA-L-FUCOSIDASE 2"/>
    <property type="match status" value="1"/>
</dbReference>
<dbReference type="InterPro" id="IPR016518">
    <property type="entry name" value="Alpha-L-fucosidase"/>
</dbReference>
<evidence type="ECO:0000259" key="2">
    <source>
        <dbReference type="Pfam" id="PF21307"/>
    </source>
</evidence>
<dbReference type="PANTHER" id="PTHR31084:SF0">
    <property type="entry name" value="ALPHA-L-FUCOSIDASE 2"/>
    <property type="match status" value="1"/>
</dbReference>